<evidence type="ECO:0000256" key="6">
    <source>
        <dbReference type="ARBA" id="ARBA00023136"/>
    </source>
</evidence>
<evidence type="ECO:0000256" key="3">
    <source>
        <dbReference type="ARBA" id="ARBA00022475"/>
    </source>
</evidence>
<evidence type="ECO:0000256" key="2">
    <source>
        <dbReference type="ARBA" id="ARBA00010323"/>
    </source>
</evidence>
<evidence type="ECO:0000313" key="8">
    <source>
        <dbReference type="EMBL" id="KAA6306840.1"/>
    </source>
</evidence>
<dbReference type="GO" id="GO:0005886">
    <property type="term" value="C:plasma membrane"/>
    <property type="evidence" value="ECO:0007669"/>
    <property type="project" value="UniProtKB-SubCell"/>
</dbReference>
<dbReference type="EC" id="2.3.1.-" evidence="8"/>
<dbReference type="InterPro" id="IPR028362">
    <property type="entry name" value="AlgI"/>
</dbReference>
<proteinExistence type="inferred from homology"/>
<name>A0A5J4PD24_9ZZZZ</name>
<keyword evidence="8" id="KW-0808">Transferase</keyword>
<dbReference type="PIRSF" id="PIRSF016636">
    <property type="entry name" value="AlgI_DltB"/>
    <property type="match status" value="1"/>
</dbReference>
<comment type="subcellular location">
    <subcellularLocation>
        <location evidence="1">Cell membrane</location>
        <topology evidence="1">Multi-pass membrane protein</topology>
    </subcellularLocation>
</comment>
<evidence type="ECO:0000256" key="1">
    <source>
        <dbReference type="ARBA" id="ARBA00004651"/>
    </source>
</evidence>
<dbReference type="EMBL" id="SNRY01009601">
    <property type="protein sequence ID" value="KAA6306840.1"/>
    <property type="molecule type" value="Genomic_DNA"/>
</dbReference>
<dbReference type="Pfam" id="PF03062">
    <property type="entry name" value="MBOAT"/>
    <property type="match status" value="1"/>
</dbReference>
<dbReference type="GO" id="GO:0042121">
    <property type="term" value="P:alginic acid biosynthetic process"/>
    <property type="evidence" value="ECO:0007669"/>
    <property type="project" value="InterPro"/>
</dbReference>
<dbReference type="PANTHER" id="PTHR13285:SF18">
    <property type="entry name" value="PROTEIN-CYSTEINE N-PALMITOYLTRANSFERASE RASP"/>
    <property type="match status" value="1"/>
</dbReference>
<accession>A0A5J4PD24</accession>
<evidence type="ECO:0000256" key="4">
    <source>
        <dbReference type="ARBA" id="ARBA00022692"/>
    </source>
</evidence>
<feature type="non-terminal residue" evidence="8">
    <location>
        <position position="232"/>
    </location>
</feature>
<dbReference type="InterPro" id="IPR004299">
    <property type="entry name" value="MBOAT_fam"/>
</dbReference>
<dbReference type="InterPro" id="IPR051085">
    <property type="entry name" value="MB_O-acyltransferase"/>
</dbReference>
<reference evidence="8" key="1">
    <citation type="submission" date="2019-03" db="EMBL/GenBank/DDBJ databases">
        <title>Single cell metagenomics reveals metabolic interactions within the superorganism composed of flagellate Streblomastix strix and complex community of Bacteroidetes bacteria on its surface.</title>
        <authorList>
            <person name="Treitli S.C."/>
            <person name="Kolisko M."/>
            <person name="Husnik F."/>
            <person name="Keeling P."/>
            <person name="Hampl V."/>
        </authorList>
    </citation>
    <scope>NUCLEOTIDE SEQUENCE</scope>
    <source>
        <strain evidence="8">STM</strain>
    </source>
</reference>
<gene>
    <name evidence="8" type="ORF">EZS27_041496</name>
</gene>
<organism evidence="8">
    <name type="scientific">termite gut metagenome</name>
    <dbReference type="NCBI Taxonomy" id="433724"/>
    <lineage>
        <taxon>unclassified sequences</taxon>
        <taxon>metagenomes</taxon>
        <taxon>organismal metagenomes</taxon>
    </lineage>
</organism>
<dbReference type="PIRSF" id="PIRSF500217">
    <property type="entry name" value="AlgI"/>
    <property type="match status" value="1"/>
</dbReference>
<dbReference type="AlphaFoldDB" id="A0A5J4PD24"/>
<feature type="transmembrane region" description="Helical" evidence="7">
    <location>
        <begin position="198"/>
        <end position="217"/>
    </location>
</feature>
<dbReference type="GO" id="GO:0016746">
    <property type="term" value="F:acyltransferase activity"/>
    <property type="evidence" value="ECO:0007669"/>
    <property type="project" value="UniProtKB-KW"/>
</dbReference>
<keyword evidence="8" id="KW-0012">Acyltransferase</keyword>
<evidence type="ECO:0000256" key="7">
    <source>
        <dbReference type="SAM" id="Phobius"/>
    </source>
</evidence>
<comment type="similarity">
    <text evidence="2">Belongs to the membrane-bound acyltransferase family.</text>
</comment>
<sequence>TTNWSTFNIIMPLGISFFTFKLISYVIEVHRQHIEPTTDVVTFATYVAFFPTIMSGPIDRPNSFIPQLQSKRIFNYDLAVDGCRQILWGMFKKMVVADNCATAVNKIWTEYQGESGGQLLLVAVLFAFQLYADFSGYSDMAIGVGKLLGFKITKNFNYPFFKTNIAEFWRGWHISLTSWLTDYVFMPLNIKFRSIGKWGTIVAIIITFVLVGLWHGANWTFAVFGLYHGLLY</sequence>
<comment type="caution">
    <text evidence="8">The sequence shown here is derived from an EMBL/GenBank/DDBJ whole genome shotgun (WGS) entry which is preliminary data.</text>
</comment>
<keyword evidence="3" id="KW-1003">Cell membrane</keyword>
<feature type="transmembrane region" description="Helical" evidence="7">
    <location>
        <begin position="6"/>
        <end position="27"/>
    </location>
</feature>
<keyword evidence="5 7" id="KW-1133">Transmembrane helix</keyword>
<keyword evidence="6 7" id="KW-0472">Membrane</keyword>
<evidence type="ECO:0000256" key="5">
    <source>
        <dbReference type="ARBA" id="ARBA00022989"/>
    </source>
</evidence>
<keyword evidence="4 7" id="KW-0812">Transmembrane</keyword>
<protein>
    <submittedName>
        <fullName evidence="8">Peptidoglycan O-acetyltransferase</fullName>
        <ecNumber evidence="8">2.3.1.-</ecNumber>
    </submittedName>
</protein>
<dbReference type="PANTHER" id="PTHR13285">
    <property type="entry name" value="ACYLTRANSFERASE"/>
    <property type="match status" value="1"/>
</dbReference>
<dbReference type="InterPro" id="IPR024194">
    <property type="entry name" value="Ac/AlaTfrase_AlgI/DltB"/>
</dbReference>
<feature type="non-terminal residue" evidence="8">
    <location>
        <position position="1"/>
    </location>
</feature>